<reference evidence="7 8" key="1">
    <citation type="submission" date="2019-08" db="EMBL/GenBank/DDBJ databases">
        <title>In-depth cultivation of the pig gut microbiome towards novel bacterial diversity and tailored functional studies.</title>
        <authorList>
            <person name="Wylensek D."/>
            <person name="Hitch T.C.A."/>
            <person name="Clavel T."/>
        </authorList>
    </citation>
    <scope>NUCLEOTIDE SEQUENCE [LARGE SCALE GENOMIC DNA]</scope>
    <source>
        <strain evidence="7 8">68-1-5</strain>
    </source>
</reference>
<gene>
    <name evidence="7" type="ORF">FYJ34_06120</name>
</gene>
<proteinExistence type="inferred from homology"/>
<dbReference type="PANTHER" id="PTHR30520">
    <property type="entry name" value="FORMATE TRANSPORTER-RELATED"/>
    <property type="match status" value="1"/>
</dbReference>
<evidence type="ECO:0000256" key="4">
    <source>
        <dbReference type="ARBA" id="ARBA00023136"/>
    </source>
</evidence>
<organism evidence="7 8">
    <name type="scientific">Suipraeoptans intestinalis</name>
    <dbReference type="NCBI Taxonomy" id="2606628"/>
    <lineage>
        <taxon>Bacteria</taxon>
        <taxon>Bacillati</taxon>
        <taxon>Bacillota</taxon>
        <taxon>Clostridia</taxon>
        <taxon>Lachnospirales</taxon>
        <taxon>Lachnospiraceae</taxon>
        <taxon>Suipraeoptans</taxon>
    </lineage>
</organism>
<feature type="transmembrane region" description="Helical" evidence="6">
    <location>
        <begin position="226"/>
        <end position="252"/>
    </location>
</feature>
<evidence type="ECO:0000256" key="5">
    <source>
        <dbReference type="ARBA" id="ARBA00049660"/>
    </source>
</evidence>
<keyword evidence="3 6" id="KW-1133">Transmembrane helix</keyword>
<protein>
    <submittedName>
        <fullName evidence="7">Formate/nitrite transporter family protein</fullName>
    </submittedName>
</protein>
<dbReference type="InterPro" id="IPR000292">
    <property type="entry name" value="For/NO2_transpt"/>
</dbReference>
<evidence type="ECO:0000256" key="1">
    <source>
        <dbReference type="ARBA" id="ARBA00004141"/>
    </source>
</evidence>
<dbReference type="RefSeq" id="WP_154477091.1">
    <property type="nucleotide sequence ID" value="NZ_VULY01000018.1"/>
</dbReference>
<dbReference type="EMBL" id="VULY01000018">
    <property type="protein sequence ID" value="MSR93850.1"/>
    <property type="molecule type" value="Genomic_DNA"/>
</dbReference>
<keyword evidence="2 6" id="KW-0812">Transmembrane</keyword>
<accession>A0A6N7V143</accession>
<evidence type="ECO:0000313" key="7">
    <source>
        <dbReference type="EMBL" id="MSR93850.1"/>
    </source>
</evidence>
<dbReference type="Proteomes" id="UP000434409">
    <property type="component" value="Unassembled WGS sequence"/>
</dbReference>
<dbReference type="GO" id="GO:0015499">
    <property type="term" value="F:formate transmembrane transporter activity"/>
    <property type="evidence" value="ECO:0007669"/>
    <property type="project" value="TreeGrafter"/>
</dbReference>
<evidence type="ECO:0000313" key="8">
    <source>
        <dbReference type="Proteomes" id="UP000434409"/>
    </source>
</evidence>
<feature type="transmembrane region" description="Helical" evidence="6">
    <location>
        <begin position="105"/>
        <end position="128"/>
    </location>
</feature>
<sequence length="256" mass="27244">MFQETIDSISSAAVAKAHLWKHHKKSYLISSMLAGSFIGIGGITSFTSASLLDAAGSAWTRLIMAATFCIALTLVVFTGTELFTGNNYVMTIGWLNKATRGRDAAAIWLFSWIGNFLGAILLSVLYVGTGAVSSGSTMEFFSKIAAVKAYMPLPQLFFRAVLCNFLVCLAIVVSNRTKNDAAKILLIVLCLFSFVISGFEHSIANMTVFSIALLEPSITSVSLPAALISLLVATLGNMAGGIVLVGFSTFALKTEK</sequence>
<keyword evidence="4 6" id="KW-0472">Membrane</keyword>
<dbReference type="InterPro" id="IPR023271">
    <property type="entry name" value="Aquaporin-like"/>
</dbReference>
<feature type="transmembrane region" description="Helical" evidence="6">
    <location>
        <begin position="58"/>
        <end position="84"/>
    </location>
</feature>
<dbReference type="PANTHER" id="PTHR30520:SF8">
    <property type="entry name" value="NITRITE TRANSPORTER NIRC"/>
    <property type="match status" value="1"/>
</dbReference>
<dbReference type="Pfam" id="PF01226">
    <property type="entry name" value="Form_Nir_trans"/>
    <property type="match status" value="1"/>
</dbReference>
<name>A0A6N7V143_9FIRM</name>
<dbReference type="AlphaFoldDB" id="A0A6N7V143"/>
<evidence type="ECO:0000256" key="3">
    <source>
        <dbReference type="ARBA" id="ARBA00022989"/>
    </source>
</evidence>
<comment type="subcellular location">
    <subcellularLocation>
        <location evidence="1">Membrane</location>
        <topology evidence="1">Multi-pass membrane protein</topology>
    </subcellularLocation>
</comment>
<dbReference type="InterPro" id="IPR024002">
    <property type="entry name" value="For/NO2_transpt_CS"/>
</dbReference>
<keyword evidence="8" id="KW-1185">Reference proteome</keyword>
<dbReference type="Gene3D" id="1.20.1080.10">
    <property type="entry name" value="Glycerol uptake facilitator protein"/>
    <property type="match status" value="1"/>
</dbReference>
<evidence type="ECO:0000256" key="2">
    <source>
        <dbReference type="ARBA" id="ARBA00022692"/>
    </source>
</evidence>
<feature type="transmembrane region" description="Helical" evidence="6">
    <location>
        <begin position="156"/>
        <end position="173"/>
    </location>
</feature>
<dbReference type="PROSITE" id="PS01006">
    <property type="entry name" value="FORMATE_NITRITE_TP_2"/>
    <property type="match status" value="1"/>
</dbReference>
<evidence type="ECO:0000256" key="6">
    <source>
        <dbReference type="SAM" id="Phobius"/>
    </source>
</evidence>
<comment type="similarity">
    <text evidence="5">Belongs to the FNT transporter (TC 1.A.16) family.</text>
</comment>
<dbReference type="GO" id="GO:0005886">
    <property type="term" value="C:plasma membrane"/>
    <property type="evidence" value="ECO:0007669"/>
    <property type="project" value="TreeGrafter"/>
</dbReference>
<feature type="transmembrane region" description="Helical" evidence="6">
    <location>
        <begin position="26"/>
        <end position="46"/>
    </location>
</feature>
<comment type="caution">
    <text evidence="7">The sequence shown here is derived from an EMBL/GenBank/DDBJ whole genome shotgun (WGS) entry which is preliminary data.</text>
</comment>
<feature type="transmembrane region" description="Helical" evidence="6">
    <location>
        <begin position="185"/>
        <end position="214"/>
    </location>
</feature>